<feature type="non-terminal residue" evidence="2">
    <location>
        <position position="119"/>
    </location>
</feature>
<dbReference type="GO" id="GO:0015689">
    <property type="term" value="P:molybdate ion transport"/>
    <property type="evidence" value="ECO:0007669"/>
    <property type="project" value="TreeGrafter"/>
</dbReference>
<dbReference type="PANTHER" id="PTHR30632">
    <property type="entry name" value="MOLYBDATE-BINDING PERIPLASMIC PROTEIN"/>
    <property type="match status" value="1"/>
</dbReference>
<dbReference type="Gene3D" id="3.40.190.10">
    <property type="entry name" value="Periplasmic binding protein-like II"/>
    <property type="match status" value="1"/>
</dbReference>
<dbReference type="PANTHER" id="PTHR30632:SF16">
    <property type="entry name" value="MOLYBDATE_TUNGSTATE-BINDING PROTEIN WTPA"/>
    <property type="match status" value="1"/>
</dbReference>
<organism evidence="2">
    <name type="scientific">marine sediment metagenome</name>
    <dbReference type="NCBI Taxonomy" id="412755"/>
    <lineage>
        <taxon>unclassified sequences</taxon>
        <taxon>metagenomes</taxon>
        <taxon>ecological metagenomes</taxon>
    </lineage>
</organism>
<gene>
    <name evidence="2" type="ORF">S12H4_42789</name>
</gene>
<comment type="caution">
    <text evidence="2">The sequence shown here is derived from an EMBL/GenBank/DDBJ whole genome shotgun (WGS) entry which is preliminary data.</text>
</comment>
<dbReference type="SUPFAM" id="SSF53850">
    <property type="entry name" value="Periplasmic binding protein-like II"/>
    <property type="match status" value="1"/>
</dbReference>
<comment type="similarity">
    <text evidence="1">Belongs to the bacterial solute-binding protein 1 family. WtpA subfamily.</text>
</comment>
<evidence type="ECO:0000313" key="2">
    <source>
        <dbReference type="EMBL" id="GAJ15862.1"/>
    </source>
</evidence>
<dbReference type="GO" id="GO:0030973">
    <property type="term" value="F:molybdate ion binding"/>
    <property type="evidence" value="ECO:0007669"/>
    <property type="project" value="TreeGrafter"/>
</dbReference>
<dbReference type="InterPro" id="IPR050682">
    <property type="entry name" value="ModA/WtpA"/>
</dbReference>
<evidence type="ECO:0008006" key="3">
    <source>
        <dbReference type="Google" id="ProtNLM"/>
    </source>
</evidence>
<reference evidence="2" key="1">
    <citation type="journal article" date="2014" name="Front. Microbiol.">
        <title>High frequency of phylogenetically diverse reductive dehalogenase-homologous genes in deep subseafloor sedimentary metagenomes.</title>
        <authorList>
            <person name="Kawai M."/>
            <person name="Futagami T."/>
            <person name="Toyoda A."/>
            <person name="Takaki Y."/>
            <person name="Nishi S."/>
            <person name="Hori S."/>
            <person name="Arai W."/>
            <person name="Tsubouchi T."/>
            <person name="Morono Y."/>
            <person name="Uchiyama I."/>
            <person name="Ito T."/>
            <person name="Fujiyama A."/>
            <person name="Inagaki F."/>
            <person name="Takami H."/>
        </authorList>
    </citation>
    <scope>NUCLEOTIDE SEQUENCE</scope>
    <source>
        <strain evidence="2">Expedition CK06-06</strain>
    </source>
</reference>
<dbReference type="AlphaFoldDB" id="X1VE03"/>
<accession>X1VE03</accession>
<sequence>MKRLAISLFLTLILTSTLVAGCISQPTRPATLSGKLPIFHAGSLTIPFAQISEEFNKLYPNVEILLEGAGSQTTIRKVTELHKECGVIGSADYTIIPQLMFPEYADWYIIFASNQMCLA</sequence>
<dbReference type="EMBL" id="BARW01026210">
    <property type="protein sequence ID" value="GAJ15862.1"/>
    <property type="molecule type" value="Genomic_DNA"/>
</dbReference>
<evidence type="ECO:0000256" key="1">
    <source>
        <dbReference type="ARBA" id="ARBA00009438"/>
    </source>
</evidence>
<name>X1VE03_9ZZZZ</name>
<protein>
    <recommendedName>
        <fullName evidence="3">PBP domain-containing protein</fullName>
    </recommendedName>
</protein>
<proteinExistence type="inferred from homology"/>
<dbReference type="PROSITE" id="PS51257">
    <property type="entry name" value="PROKAR_LIPOPROTEIN"/>
    <property type="match status" value="1"/>
</dbReference>